<dbReference type="EMBL" id="VSRR010002198">
    <property type="protein sequence ID" value="MPC30126.1"/>
    <property type="molecule type" value="Genomic_DNA"/>
</dbReference>
<proteinExistence type="predicted"/>
<dbReference type="Proteomes" id="UP000324222">
    <property type="component" value="Unassembled WGS sequence"/>
</dbReference>
<keyword evidence="3" id="KW-1185">Reference proteome</keyword>
<sequence>MQLLRRLKKEVVQTTSKVARLPWRATVTATGRTCHFLEALKFDERQPCLGEVFIIGRLQQVYNRTLTGITMRLRTCHCALQGLQNRQEDGTEDPNNCNKRKRHDDNDGGLASDSSSDEDSGTNSKSAPAVDDSQTDEGAEETRKISPVAVRVTSYD</sequence>
<gene>
    <name evidence="2" type="ORF">E2C01_023385</name>
</gene>
<accession>A0A5B7EA91</accession>
<feature type="region of interest" description="Disordered" evidence="1">
    <location>
        <begin position="83"/>
        <end position="156"/>
    </location>
</feature>
<protein>
    <submittedName>
        <fullName evidence="2">Uncharacterized protein</fullName>
    </submittedName>
</protein>
<comment type="caution">
    <text evidence="2">The sequence shown here is derived from an EMBL/GenBank/DDBJ whole genome shotgun (WGS) entry which is preliminary data.</text>
</comment>
<dbReference type="AlphaFoldDB" id="A0A5B7EA91"/>
<evidence type="ECO:0000313" key="2">
    <source>
        <dbReference type="EMBL" id="MPC30126.1"/>
    </source>
</evidence>
<name>A0A5B7EA91_PORTR</name>
<dbReference type="OrthoDB" id="6402831at2759"/>
<reference evidence="2 3" key="1">
    <citation type="submission" date="2019-05" db="EMBL/GenBank/DDBJ databases">
        <title>Another draft genome of Portunus trituberculatus and its Hox gene families provides insights of decapod evolution.</title>
        <authorList>
            <person name="Jeong J.-H."/>
            <person name="Song I."/>
            <person name="Kim S."/>
            <person name="Choi T."/>
            <person name="Kim D."/>
            <person name="Ryu S."/>
            <person name="Kim W."/>
        </authorList>
    </citation>
    <scope>NUCLEOTIDE SEQUENCE [LARGE SCALE GENOMIC DNA]</scope>
    <source>
        <tissue evidence="2">Muscle</tissue>
    </source>
</reference>
<evidence type="ECO:0000256" key="1">
    <source>
        <dbReference type="SAM" id="MobiDB-lite"/>
    </source>
</evidence>
<organism evidence="2 3">
    <name type="scientific">Portunus trituberculatus</name>
    <name type="common">Swimming crab</name>
    <name type="synonym">Neptunus trituberculatus</name>
    <dbReference type="NCBI Taxonomy" id="210409"/>
    <lineage>
        <taxon>Eukaryota</taxon>
        <taxon>Metazoa</taxon>
        <taxon>Ecdysozoa</taxon>
        <taxon>Arthropoda</taxon>
        <taxon>Crustacea</taxon>
        <taxon>Multicrustacea</taxon>
        <taxon>Malacostraca</taxon>
        <taxon>Eumalacostraca</taxon>
        <taxon>Eucarida</taxon>
        <taxon>Decapoda</taxon>
        <taxon>Pleocyemata</taxon>
        <taxon>Brachyura</taxon>
        <taxon>Eubrachyura</taxon>
        <taxon>Portunoidea</taxon>
        <taxon>Portunidae</taxon>
        <taxon>Portuninae</taxon>
        <taxon>Portunus</taxon>
    </lineage>
</organism>
<evidence type="ECO:0000313" key="3">
    <source>
        <dbReference type="Proteomes" id="UP000324222"/>
    </source>
</evidence>